<comment type="similarity">
    <text evidence="2 6">Belongs to the dUTPase family.</text>
</comment>
<dbReference type="InterPro" id="IPR033704">
    <property type="entry name" value="dUTPase_trimeric"/>
</dbReference>
<gene>
    <name evidence="9" type="ORF">BDW02DRAFT_631559</name>
</gene>
<keyword evidence="5 6" id="KW-0546">Nucleotide metabolism</keyword>
<name>A0A6A5KEZ8_9PLEO</name>
<keyword evidence="6" id="KW-0479">Metal-binding</keyword>
<dbReference type="SUPFAM" id="SSF51283">
    <property type="entry name" value="dUTPase-like"/>
    <property type="match status" value="1"/>
</dbReference>
<dbReference type="CDD" id="cd07557">
    <property type="entry name" value="trimeric_dUTPase"/>
    <property type="match status" value="1"/>
</dbReference>
<protein>
    <recommendedName>
        <fullName evidence="6">Deoxyuridine 5'-triphosphate nucleotidohydrolase</fullName>
        <shortName evidence="6">dUTPase</shortName>
        <ecNumber evidence="6">3.6.1.23</ecNumber>
    </recommendedName>
    <alternativeName>
        <fullName evidence="6">dUTP pyrophosphatase</fullName>
    </alternativeName>
</protein>
<feature type="region of interest" description="Disordered" evidence="7">
    <location>
        <begin position="1"/>
        <end position="70"/>
    </location>
</feature>
<evidence type="ECO:0000259" key="8">
    <source>
        <dbReference type="Pfam" id="PF00692"/>
    </source>
</evidence>
<dbReference type="PANTHER" id="PTHR11241:SF0">
    <property type="entry name" value="DEOXYURIDINE 5'-TRIPHOSPHATE NUCLEOTIDOHYDROLASE"/>
    <property type="match status" value="1"/>
</dbReference>
<evidence type="ECO:0000256" key="6">
    <source>
        <dbReference type="RuleBase" id="RU367024"/>
    </source>
</evidence>
<comment type="catalytic activity">
    <reaction evidence="6">
        <text>dUTP + H2O = dUMP + diphosphate + H(+)</text>
        <dbReference type="Rhea" id="RHEA:10248"/>
        <dbReference type="ChEBI" id="CHEBI:15377"/>
        <dbReference type="ChEBI" id="CHEBI:15378"/>
        <dbReference type="ChEBI" id="CHEBI:33019"/>
        <dbReference type="ChEBI" id="CHEBI:61555"/>
        <dbReference type="ChEBI" id="CHEBI:246422"/>
        <dbReference type="EC" id="3.6.1.23"/>
    </reaction>
</comment>
<accession>A0A6A5KEZ8</accession>
<evidence type="ECO:0000256" key="2">
    <source>
        <dbReference type="ARBA" id="ARBA00006581"/>
    </source>
</evidence>
<comment type="subunit">
    <text evidence="3 6">Homotrimer.</text>
</comment>
<dbReference type="EC" id="3.6.1.23" evidence="6"/>
<proteinExistence type="inferred from homology"/>
<dbReference type="NCBIfam" id="TIGR00576">
    <property type="entry name" value="dut"/>
    <property type="match status" value="1"/>
</dbReference>
<evidence type="ECO:0000313" key="10">
    <source>
        <dbReference type="Proteomes" id="UP000800040"/>
    </source>
</evidence>
<feature type="compositionally biased region" description="Polar residues" evidence="7">
    <location>
        <begin position="31"/>
        <end position="53"/>
    </location>
</feature>
<dbReference type="GO" id="GO:0006226">
    <property type="term" value="P:dUMP biosynthetic process"/>
    <property type="evidence" value="ECO:0007669"/>
    <property type="project" value="UniProtKB-UniRule"/>
</dbReference>
<dbReference type="NCBIfam" id="NF001862">
    <property type="entry name" value="PRK00601.1"/>
    <property type="match status" value="1"/>
</dbReference>
<dbReference type="InterPro" id="IPR029054">
    <property type="entry name" value="dUTPase-like"/>
</dbReference>
<evidence type="ECO:0000256" key="1">
    <source>
        <dbReference type="ARBA" id="ARBA00005142"/>
    </source>
</evidence>
<organism evidence="9 10">
    <name type="scientific">Decorospora gaudefroyi</name>
    <dbReference type="NCBI Taxonomy" id="184978"/>
    <lineage>
        <taxon>Eukaryota</taxon>
        <taxon>Fungi</taxon>
        <taxon>Dikarya</taxon>
        <taxon>Ascomycota</taxon>
        <taxon>Pezizomycotina</taxon>
        <taxon>Dothideomycetes</taxon>
        <taxon>Pleosporomycetidae</taxon>
        <taxon>Pleosporales</taxon>
        <taxon>Pleosporineae</taxon>
        <taxon>Pleosporaceae</taxon>
        <taxon>Decorospora</taxon>
    </lineage>
</organism>
<comment type="cofactor">
    <cofactor evidence="6">
        <name>Mg(2+)</name>
        <dbReference type="ChEBI" id="CHEBI:18420"/>
    </cofactor>
</comment>
<dbReference type="GO" id="GO:0000287">
    <property type="term" value="F:magnesium ion binding"/>
    <property type="evidence" value="ECO:0007669"/>
    <property type="project" value="UniProtKB-UniRule"/>
</dbReference>
<feature type="domain" description="dUTPase-like" evidence="8">
    <location>
        <begin position="93"/>
        <end position="221"/>
    </location>
</feature>
<dbReference type="InterPro" id="IPR036157">
    <property type="entry name" value="dUTPase-like_sf"/>
</dbReference>
<keyword evidence="6" id="KW-0460">Magnesium</keyword>
<dbReference type="Pfam" id="PF00692">
    <property type="entry name" value="dUTPase"/>
    <property type="match status" value="1"/>
</dbReference>
<evidence type="ECO:0000313" key="9">
    <source>
        <dbReference type="EMBL" id="KAF1833044.1"/>
    </source>
</evidence>
<dbReference type="OrthoDB" id="419889at2759"/>
<comment type="pathway">
    <text evidence="1 6">Pyrimidine metabolism; dUMP biosynthesis; dUMP from dCTP (dUTP route): step 2/2.</text>
</comment>
<dbReference type="Proteomes" id="UP000800040">
    <property type="component" value="Unassembled WGS sequence"/>
</dbReference>
<sequence length="236" mass="24134">MSETPAPTHEPPSLPSSPLPKRTKVIDPTPLTHTSTLPRGTTESGAATPTPLVSTHHHTMSSGSLQPPAPIAPSVAAAAAAEQQLQVQLLSEHAKAPTKGSPFAAGHDLYAAEDVAVPARGRALIKTDIKISVPVGTYGRIAPRSGLAHKHGIDTLAGVIDADYRGPVGVILANLSDDDFYIHIGDRIAQLIVEKVVMPAVVVVEQLEESVRGAGGFGSTGGFGVAANADGNAAPA</sequence>
<dbReference type="GO" id="GO:0004170">
    <property type="term" value="F:dUTP diphosphatase activity"/>
    <property type="evidence" value="ECO:0007669"/>
    <property type="project" value="UniProtKB-UniRule"/>
</dbReference>
<dbReference type="GO" id="GO:0046081">
    <property type="term" value="P:dUTP catabolic process"/>
    <property type="evidence" value="ECO:0007669"/>
    <property type="project" value="UniProtKB-UniRule"/>
</dbReference>
<evidence type="ECO:0000256" key="4">
    <source>
        <dbReference type="ARBA" id="ARBA00022801"/>
    </source>
</evidence>
<dbReference type="AlphaFoldDB" id="A0A6A5KEZ8"/>
<comment type="function">
    <text evidence="6">Involved in nucleotide metabolism via production of dUMP, the immediate precursor of thymidine nucleotides, and decreases the intracellular concentration of dUTP so that uracil cannot be incorporated into DNA.</text>
</comment>
<dbReference type="EMBL" id="ML975326">
    <property type="protein sequence ID" value="KAF1833044.1"/>
    <property type="molecule type" value="Genomic_DNA"/>
</dbReference>
<keyword evidence="10" id="KW-1185">Reference proteome</keyword>
<keyword evidence="4 6" id="KW-0378">Hydrolase</keyword>
<dbReference type="Gene3D" id="2.70.40.10">
    <property type="match status" value="1"/>
</dbReference>
<dbReference type="InterPro" id="IPR008181">
    <property type="entry name" value="dUTPase"/>
</dbReference>
<dbReference type="UniPathway" id="UPA00610">
    <property type="reaction ID" value="UER00666"/>
</dbReference>
<reference evidence="9" key="1">
    <citation type="submission" date="2020-01" db="EMBL/GenBank/DDBJ databases">
        <authorList>
            <consortium name="DOE Joint Genome Institute"/>
            <person name="Haridas S."/>
            <person name="Albert R."/>
            <person name="Binder M."/>
            <person name="Bloem J."/>
            <person name="Labutti K."/>
            <person name="Salamov A."/>
            <person name="Andreopoulos B."/>
            <person name="Baker S.E."/>
            <person name="Barry K."/>
            <person name="Bills G."/>
            <person name="Bluhm B.H."/>
            <person name="Cannon C."/>
            <person name="Castanera R."/>
            <person name="Culley D.E."/>
            <person name="Daum C."/>
            <person name="Ezra D."/>
            <person name="Gonzalez J.B."/>
            <person name="Henrissat B."/>
            <person name="Kuo A."/>
            <person name="Liang C."/>
            <person name="Lipzen A."/>
            <person name="Lutzoni F."/>
            <person name="Magnuson J."/>
            <person name="Mondo S."/>
            <person name="Nolan M."/>
            <person name="Ohm R."/>
            <person name="Pangilinan J."/>
            <person name="Park H.-J."/>
            <person name="Ramirez L."/>
            <person name="Alfaro M."/>
            <person name="Sun H."/>
            <person name="Tritt A."/>
            <person name="Yoshinaga Y."/>
            <person name="Zwiers L.-H."/>
            <person name="Turgeon B.G."/>
            <person name="Goodwin S.B."/>
            <person name="Spatafora J.W."/>
            <person name="Crous P.W."/>
            <person name="Grigoriev I.V."/>
        </authorList>
    </citation>
    <scope>NUCLEOTIDE SEQUENCE</scope>
    <source>
        <strain evidence="9">P77</strain>
    </source>
</reference>
<evidence type="ECO:0000256" key="3">
    <source>
        <dbReference type="ARBA" id="ARBA00011233"/>
    </source>
</evidence>
<evidence type="ECO:0000256" key="7">
    <source>
        <dbReference type="SAM" id="MobiDB-lite"/>
    </source>
</evidence>
<feature type="compositionally biased region" description="Pro residues" evidence="7">
    <location>
        <begin position="8"/>
        <end position="18"/>
    </location>
</feature>
<evidence type="ECO:0000256" key="5">
    <source>
        <dbReference type="ARBA" id="ARBA00023080"/>
    </source>
</evidence>
<dbReference type="PANTHER" id="PTHR11241">
    <property type="entry name" value="DEOXYURIDINE 5'-TRIPHOSPHATE NUCLEOTIDOHYDROLASE"/>
    <property type="match status" value="1"/>
</dbReference>